<dbReference type="EMBL" id="CP093379">
    <property type="protein sequence ID" value="UNM97498.1"/>
    <property type="molecule type" value="Genomic_DNA"/>
</dbReference>
<feature type="transmembrane region" description="Helical" evidence="1">
    <location>
        <begin position="89"/>
        <end position="108"/>
    </location>
</feature>
<evidence type="ECO:0000313" key="3">
    <source>
        <dbReference type="Proteomes" id="UP000829542"/>
    </source>
</evidence>
<protein>
    <submittedName>
        <fullName evidence="2">Uncharacterized protein</fullName>
    </submittedName>
</protein>
<evidence type="ECO:0000313" key="2">
    <source>
        <dbReference type="EMBL" id="UNM97498.1"/>
    </source>
</evidence>
<keyword evidence="1" id="KW-0812">Transmembrane</keyword>
<dbReference type="RefSeq" id="WP_242153115.1">
    <property type="nucleotide sequence ID" value="NZ_CP093379.1"/>
</dbReference>
<keyword evidence="3" id="KW-1185">Reference proteome</keyword>
<feature type="transmembrane region" description="Helical" evidence="1">
    <location>
        <begin position="152"/>
        <end position="174"/>
    </location>
</feature>
<name>A0ABY3X3N3_9GAMM</name>
<dbReference type="Proteomes" id="UP000829542">
    <property type="component" value="Chromosome"/>
</dbReference>
<organism evidence="2 3">
    <name type="scientific">Ignatzschineria rhizosphaerae</name>
    <dbReference type="NCBI Taxonomy" id="2923279"/>
    <lineage>
        <taxon>Bacteria</taxon>
        <taxon>Pseudomonadati</taxon>
        <taxon>Pseudomonadota</taxon>
        <taxon>Gammaproteobacteria</taxon>
        <taxon>Cardiobacteriales</taxon>
        <taxon>Ignatzschineriaceae</taxon>
        <taxon>Ignatzschineria</taxon>
    </lineage>
</organism>
<proteinExistence type="predicted"/>
<feature type="transmembrane region" description="Helical" evidence="1">
    <location>
        <begin position="225"/>
        <end position="244"/>
    </location>
</feature>
<evidence type="ECO:0000256" key="1">
    <source>
        <dbReference type="SAM" id="Phobius"/>
    </source>
</evidence>
<feature type="transmembrane region" description="Helical" evidence="1">
    <location>
        <begin position="120"/>
        <end position="140"/>
    </location>
</feature>
<sequence length="258" mass="28814">MMTQYYLSTKSHSAKSTIGMKLENIIILFITATLLFLLLINSYLRLAAFTNATLITTQYIYLILLASSLIMLVQLYYMKDRDQDKIASFVIILLLIIVVASMMLNYYWNLFTNPGKGAPTVGITLVTLASSIFGIIPFVVLYPQKIAMIHKFVLSFILIPSAVVCLSALTFNHIDSLLPVFDFNIEKFPHQMRLALLLAALSIIAGTLLIIIYCFLLSTIGIMRFLLPILSAALLATIIGYSVVKSIDIQLLVAFSLW</sequence>
<keyword evidence="1" id="KW-1133">Transmembrane helix</keyword>
<feature type="transmembrane region" description="Helical" evidence="1">
    <location>
        <begin position="25"/>
        <end position="46"/>
    </location>
</feature>
<accession>A0ABY3X3N3</accession>
<feature type="transmembrane region" description="Helical" evidence="1">
    <location>
        <begin position="58"/>
        <end position="77"/>
    </location>
</feature>
<gene>
    <name evidence="2" type="ORF">MMG00_06555</name>
</gene>
<keyword evidence="1" id="KW-0472">Membrane</keyword>
<feature type="transmembrane region" description="Helical" evidence="1">
    <location>
        <begin position="194"/>
        <end position="218"/>
    </location>
</feature>
<reference evidence="2 3" key="1">
    <citation type="submission" date="2022-03" db="EMBL/GenBank/DDBJ databases">
        <title>Ignatzschineria rhizosphaerae HR5S32.</title>
        <authorList>
            <person name="Sun J.Q."/>
            <person name="Feng J.Y."/>
        </authorList>
    </citation>
    <scope>NUCLEOTIDE SEQUENCE [LARGE SCALE GENOMIC DNA]</scope>
    <source>
        <strain evidence="2 3">HR5S32</strain>
    </source>
</reference>